<dbReference type="AlphaFoldDB" id="A0A4R8LRU1"/>
<organism evidence="2 3">
    <name type="scientific">Paraburkholderia rhizosphaerae</name>
    <dbReference type="NCBI Taxonomy" id="480658"/>
    <lineage>
        <taxon>Bacteria</taxon>
        <taxon>Pseudomonadati</taxon>
        <taxon>Pseudomonadota</taxon>
        <taxon>Betaproteobacteria</taxon>
        <taxon>Burkholderiales</taxon>
        <taxon>Burkholderiaceae</taxon>
        <taxon>Paraburkholderia</taxon>
    </lineage>
</organism>
<name>A0A4R8LRU1_9BURK</name>
<comment type="caution">
    <text evidence="2">The sequence shown here is derived from an EMBL/GenBank/DDBJ whole genome shotgun (WGS) entry which is preliminary data.</text>
</comment>
<feature type="compositionally biased region" description="Low complexity" evidence="1">
    <location>
        <begin position="149"/>
        <end position="158"/>
    </location>
</feature>
<reference evidence="2 3" key="1">
    <citation type="submission" date="2019-03" db="EMBL/GenBank/DDBJ databases">
        <title>Genomic Encyclopedia of Type Strains, Phase III (KMG-III): the genomes of soil and plant-associated and newly described type strains.</title>
        <authorList>
            <person name="Whitman W."/>
        </authorList>
    </citation>
    <scope>NUCLEOTIDE SEQUENCE [LARGE SCALE GENOMIC DNA]</scope>
    <source>
        <strain evidence="2 3">LMG 29544</strain>
    </source>
</reference>
<feature type="compositionally biased region" description="Low complexity" evidence="1">
    <location>
        <begin position="20"/>
        <end position="31"/>
    </location>
</feature>
<protein>
    <submittedName>
        <fullName evidence="2">Uncharacterized protein</fullName>
    </submittedName>
</protein>
<keyword evidence="3" id="KW-1185">Reference proteome</keyword>
<dbReference type="EMBL" id="SORE01000011">
    <property type="protein sequence ID" value="TDY48283.1"/>
    <property type="molecule type" value="Genomic_DNA"/>
</dbReference>
<feature type="region of interest" description="Disordered" evidence="1">
    <location>
        <begin position="19"/>
        <end position="42"/>
    </location>
</feature>
<accession>A0A4R8LRU1</accession>
<feature type="region of interest" description="Disordered" evidence="1">
    <location>
        <begin position="119"/>
        <end position="168"/>
    </location>
</feature>
<evidence type="ECO:0000256" key="1">
    <source>
        <dbReference type="SAM" id="MobiDB-lite"/>
    </source>
</evidence>
<dbReference type="RefSeq" id="WP_134192900.1">
    <property type="nucleotide sequence ID" value="NZ_JBHLUW010000061.1"/>
</dbReference>
<dbReference type="OrthoDB" id="8962498at2"/>
<evidence type="ECO:0000313" key="3">
    <source>
        <dbReference type="Proteomes" id="UP000295509"/>
    </source>
</evidence>
<gene>
    <name evidence="2" type="ORF">BX592_111218</name>
</gene>
<proteinExistence type="predicted"/>
<dbReference type="Proteomes" id="UP000295509">
    <property type="component" value="Unassembled WGS sequence"/>
</dbReference>
<evidence type="ECO:0000313" key="2">
    <source>
        <dbReference type="EMBL" id="TDY48283.1"/>
    </source>
</evidence>
<sequence>MANRGIFTRVLADIFPGKPAPAAQQPQAAKPSPTPAPTQQPKVIGQGAANETHVMIAGVPNLFVDEGAYIVQFVPAFDEHTEETAFGLKILPDLIPHWAQARIHRCIIKDAIAAAIRGTAQPVPGPSEARRDGRAVPQPVAEPEDDDAAAPSAPSTPRAPRHKTGGTFDSAVVVGRITSWGEEKFPRRKGTGPRFYTSFAMHLDTVTGERVLQGEGLKDAIATARCEVGDVVSVRRLEKIKVQAFDEATGKPRMRDGKPVLWDKWLWSITK</sequence>